<evidence type="ECO:0000313" key="2">
    <source>
        <dbReference type="Proteomes" id="UP000789525"/>
    </source>
</evidence>
<comment type="caution">
    <text evidence="1">The sequence shown here is derived from an EMBL/GenBank/DDBJ whole genome shotgun (WGS) entry which is preliminary data.</text>
</comment>
<protein>
    <submittedName>
        <fullName evidence="1">13678_t:CDS:1</fullName>
    </submittedName>
</protein>
<evidence type="ECO:0000313" key="1">
    <source>
        <dbReference type="EMBL" id="CAG8587014.1"/>
    </source>
</evidence>
<gene>
    <name evidence="1" type="ORF">ACOLOM_LOCUS6185</name>
</gene>
<proteinExistence type="predicted"/>
<accession>A0ACA9MMM9</accession>
<keyword evidence="2" id="KW-1185">Reference proteome</keyword>
<organism evidence="1 2">
    <name type="scientific">Acaulospora colombiana</name>
    <dbReference type="NCBI Taxonomy" id="27376"/>
    <lineage>
        <taxon>Eukaryota</taxon>
        <taxon>Fungi</taxon>
        <taxon>Fungi incertae sedis</taxon>
        <taxon>Mucoromycota</taxon>
        <taxon>Glomeromycotina</taxon>
        <taxon>Glomeromycetes</taxon>
        <taxon>Diversisporales</taxon>
        <taxon>Acaulosporaceae</taxon>
        <taxon>Acaulospora</taxon>
    </lineage>
</organism>
<name>A0ACA9MMM9_9GLOM</name>
<reference evidence="1" key="1">
    <citation type="submission" date="2021-06" db="EMBL/GenBank/DDBJ databases">
        <authorList>
            <person name="Kallberg Y."/>
            <person name="Tangrot J."/>
            <person name="Rosling A."/>
        </authorList>
    </citation>
    <scope>NUCLEOTIDE SEQUENCE</scope>
    <source>
        <strain evidence="1">CL356</strain>
    </source>
</reference>
<dbReference type="EMBL" id="CAJVPT010012365">
    <property type="protein sequence ID" value="CAG8587014.1"/>
    <property type="molecule type" value="Genomic_DNA"/>
</dbReference>
<sequence length="1300" mass="147497">MDEITGKHTNSRGRAETIVHAKVPLSLLLPSLRDYQIRAISKLLDPSFSSLSLHEIKSNLLLHPNSPSLIHSFRISSSSDSQIPLRQLGPSPLLASSQMINENPSLLGSSNTFPPNPVPSDQKLHILNRAIDAISEHSLREIICSICARLSPKSSASTYSLSDPCLSILCRDNSHITRIERHHATEPIRQVVGPILHSSAHQSGIVLACIECNHSLLQSRIPKSSLANGNWIGDIPSCLLDLNFIEKLLVAKHRHNVCVVRVSEGHGRLRCNAVVQARPIQRVVSHLPPTPDELAEVLAIIFTGSKSPDASLFERTPLLIRRSRVRRALEWLILNHDDYADISLSMQNLNMYQENQPPVCVLSRVSERIEPVPPEAQGINFDPNTYADGWRGTESCEFAVSGLTEAEYDSLSYDLLKAKSMQHLKNGGRILAIGHEETPQSLYHNPQLFPSLFPWLYPYGKGGFNSPLQRIRMSAQAQCRDRLLYGDRRFQEDEYFMYIAFNHEQIRMASVQNNLSVKRSNWSKIENDLLTADTTALEDMIQKAQKGPLTGKLSDSEKQWVRVLRHIEVVASAVHGSTASKRLMRNEIRSMLMDRGPPLWFITISPCDWKNPIVLYLSGEKIDVLSTGTCNFSYPDLQRRVARNPVACARFFDFAVRLFIDKILGFETDKKGLFGPVDSYYGTVEEQGRLSLHLHLLLWIQNTPSFQDIRDRLSERIQPFTEDLIAYLSDIQYGDYQDASESQVAGEHSAARVDSTYSDPTMQLPIHLNTSDEPMTLQNLKKQVNELIYLSNRHETHNSRCGGQTGSCKARFPRDIVPQPTVDEDGRLSLKKLEPYINTYNPGLTYFFRCNTDVTSLLTGTSIKAVLIYITDYVTKPSLKTYTIFDCILIVYMGSHDTLFDNNDPSACRRVILKMVNALTSRYQTGGPLIAAYMLGNGDHYTNREFQTFYWKPFSDYVAQRHSINDDKTDSNTSNVIDENSLLTNSFGTIKHVTLLDDWRYRPLLFQDLCLYEFVRTIRKRPAQSSKSSDASRRRFLSEHPQNASHIAYKVKNVDSWIINWVGPPLPRLGTGDDEFYYMTMVLLFTSWREGSELKLPHESWHDRFERQDFDDRSQQLMKNFKVLHECLDERDSYSAQNRKMKASFLPTGLFSEEAQTMLDNATYEDGAFKFADIDDEENVDLSLFCTEGRFFRQQCADADNAKHVLLSSGWKQMISVPPVEKEIPEFVSGLAHSATAWAAILQSLKTQRLTKMDLEHDEHNESSQDIPTRHRTLQDAIIVDEKSMPGRLSGQTTSTVLAD</sequence>
<feature type="non-terminal residue" evidence="1">
    <location>
        <position position="1300"/>
    </location>
</feature>
<dbReference type="Proteomes" id="UP000789525">
    <property type="component" value="Unassembled WGS sequence"/>
</dbReference>